<organism evidence="1 2">
    <name type="scientific">Vibrio azureus NBRC 104587</name>
    <dbReference type="NCBI Taxonomy" id="1219077"/>
    <lineage>
        <taxon>Bacteria</taxon>
        <taxon>Pseudomonadati</taxon>
        <taxon>Pseudomonadota</taxon>
        <taxon>Gammaproteobacteria</taxon>
        <taxon>Vibrionales</taxon>
        <taxon>Vibrionaceae</taxon>
        <taxon>Vibrio</taxon>
    </lineage>
</organism>
<dbReference type="Proteomes" id="UP000016567">
    <property type="component" value="Unassembled WGS sequence"/>
</dbReference>
<protein>
    <recommendedName>
        <fullName evidence="3">Serine aminopeptidase S33 domain-containing protein</fullName>
    </recommendedName>
</protein>
<accession>U3ATQ0</accession>
<evidence type="ECO:0000313" key="1">
    <source>
        <dbReference type="EMBL" id="GAD76617.1"/>
    </source>
</evidence>
<comment type="caution">
    <text evidence="1">The sequence shown here is derived from an EMBL/GenBank/DDBJ whole genome shotgun (WGS) entry which is preliminary data.</text>
</comment>
<sequence length="223" mass="25208">MKIVLIPGMDGTGLLFAPFIEVVPDEIEVISLPLLQRSDADYHDQAQHIIANIGEDPIVLIAESYSGMVAYSMLQIGSPNIKHIIFVASFLECPSRLAQFAKYLPLTVLKRNILPKPILSKLLFGQFSDTRLVSLFNKSLNSVSEHVLKSRINHIAKLNDHTIEIEVPCSYIRPKNDNLVSKRALEAFKRRCQKLVIHEVEGTHFVLQTNPTKCWQIIQNIIE</sequence>
<proteinExistence type="predicted"/>
<dbReference type="Gene3D" id="3.40.50.1820">
    <property type="entry name" value="alpha/beta hydrolase"/>
    <property type="match status" value="1"/>
</dbReference>
<dbReference type="InterPro" id="IPR029058">
    <property type="entry name" value="AB_hydrolase_fold"/>
</dbReference>
<keyword evidence="2" id="KW-1185">Reference proteome</keyword>
<dbReference type="SUPFAM" id="SSF53474">
    <property type="entry name" value="alpha/beta-Hydrolases"/>
    <property type="match status" value="1"/>
</dbReference>
<evidence type="ECO:0000313" key="2">
    <source>
        <dbReference type="Proteomes" id="UP000016567"/>
    </source>
</evidence>
<reference evidence="1 2" key="1">
    <citation type="submission" date="2013-09" db="EMBL/GenBank/DDBJ databases">
        <title>Whole genome shotgun sequence of Vibrio azureus NBRC 104587.</title>
        <authorList>
            <person name="Isaki S."/>
            <person name="Hosoyama A."/>
            <person name="Numata M."/>
            <person name="Hashimoto M."/>
            <person name="Hosoyama Y."/>
            <person name="Tsuchikane K."/>
            <person name="Noguchi M."/>
            <person name="Hirakata S."/>
            <person name="Ichikawa N."/>
            <person name="Ohji S."/>
            <person name="Yamazoe A."/>
            <person name="Fujita N."/>
        </authorList>
    </citation>
    <scope>NUCLEOTIDE SEQUENCE [LARGE SCALE GENOMIC DNA]</scope>
    <source>
        <strain evidence="1 2">NBRC 104587</strain>
    </source>
</reference>
<dbReference type="EMBL" id="BATL01000048">
    <property type="protein sequence ID" value="GAD76617.1"/>
    <property type="molecule type" value="Genomic_DNA"/>
</dbReference>
<dbReference type="OrthoDB" id="8561148at2"/>
<dbReference type="AlphaFoldDB" id="U3ATQ0"/>
<dbReference type="RefSeq" id="WP_021710364.1">
    <property type="nucleotide sequence ID" value="NZ_BAOB01000198.1"/>
</dbReference>
<dbReference type="STRING" id="1219077.VAZ01S_048_00240"/>
<gene>
    <name evidence="1" type="ORF">VAZ01S_048_00240</name>
</gene>
<dbReference type="eggNOG" id="COG3208">
    <property type="taxonomic scope" value="Bacteria"/>
</dbReference>
<name>U3ATQ0_9VIBR</name>
<evidence type="ECO:0008006" key="3">
    <source>
        <dbReference type="Google" id="ProtNLM"/>
    </source>
</evidence>